<evidence type="ECO:0000313" key="2">
    <source>
        <dbReference type="EMBL" id="KIK17125.1"/>
    </source>
</evidence>
<dbReference type="AlphaFoldDB" id="A0A0C9XXA8"/>
<accession>A0A0C9XXA8</accession>
<sequence>MAENKSGEEYLWGIAKLAAKNASEAAHVAAEVDRKSEQPRTLRCETGVNREVERAKRSFQIPTYSIRLKVDMYIRNRDDAHRRFIADTRANVKNFKEGGLSDQRIHAVSNKTLLSIVKDRSPSFPHKTIDELKLTKDVLDEACTREQTADGVPNEAFEALIDLLTSDGIDEAPPGTSTIPWARVTAEGAALRDESGRLDFEKICSMFEGQNHAESQGGMPVAAGELDKRVLDSLEGGAQTDVNNRRDNVEDTNISKANPVTATVQDAGPDRSEYPDVDGTIPSNDAPPPRHVLTTPCLFDNWVAFLWLVLGDERGMLQHV</sequence>
<proteinExistence type="predicted"/>
<evidence type="ECO:0000256" key="1">
    <source>
        <dbReference type="SAM" id="MobiDB-lite"/>
    </source>
</evidence>
<evidence type="ECO:0000313" key="3">
    <source>
        <dbReference type="Proteomes" id="UP000054018"/>
    </source>
</evidence>
<dbReference type="EMBL" id="KN833838">
    <property type="protein sequence ID" value="KIK17125.1"/>
    <property type="molecule type" value="Genomic_DNA"/>
</dbReference>
<keyword evidence="3" id="KW-1185">Reference proteome</keyword>
<dbReference type="HOGENOM" id="CLU_869097_0_0_1"/>
<gene>
    <name evidence="2" type="ORF">PISMIDRAFT_15384</name>
</gene>
<dbReference type="OrthoDB" id="3225650at2759"/>
<feature type="region of interest" description="Disordered" evidence="1">
    <location>
        <begin position="260"/>
        <end position="288"/>
    </location>
</feature>
<dbReference type="Proteomes" id="UP000054018">
    <property type="component" value="Unassembled WGS sequence"/>
</dbReference>
<name>A0A0C9XXA8_9AGAM</name>
<reference evidence="2 3" key="1">
    <citation type="submission" date="2014-04" db="EMBL/GenBank/DDBJ databases">
        <authorList>
            <consortium name="DOE Joint Genome Institute"/>
            <person name="Kuo A."/>
            <person name="Kohler A."/>
            <person name="Costa M.D."/>
            <person name="Nagy L.G."/>
            <person name="Floudas D."/>
            <person name="Copeland A."/>
            <person name="Barry K.W."/>
            <person name="Cichocki N."/>
            <person name="Veneault-Fourrey C."/>
            <person name="LaButti K."/>
            <person name="Lindquist E.A."/>
            <person name="Lipzen A."/>
            <person name="Lundell T."/>
            <person name="Morin E."/>
            <person name="Murat C."/>
            <person name="Sun H."/>
            <person name="Tunlid A."/>
            <person name="Henrissat B."/>
            <person name="Grigoriev I.V."/>
            <person name="Hibbett D.S."/>
            <person name="Martin F."/>
            <person name="Nordberg H.P."/>
            <person name="Cantor M.N."/>
            <person name="Hua S.X."/>
        </authorList>
    </citation>
    <scope>NUCLEOTIDE SEQUENCE [LARGE SCALE GENOMIC DNA]</scope>
    <source>
        <strain evidence="2 3">441</strain>
    </source>
</reference>
<organism evidence="2 3">
    <name type="scientific">Pisolithus microcarpus 441</name>
    <dbReference type="NCBI Taxonomy" id="765257"/>
    <lineage>
        <taxon>Eukaryota</taxon>
        <taxon>Fungi</taxon>
        <taxon>Dikarya</taxon>
        <taxon>Basidiomycota</taxon>
        <taxon>Agaricomycotina</taxon>
        <taxon>Agaricomycetes</taxon>
        <taxon>Agaricomycetidae</taxon>
        <taxon>Boletales</taxon>
        <taxon>Sclerodermatineae</taxon>
        <taxon>Pisolithaceae</taxon>
        <taxon>Pisolithus</taxon>
    </lineage>
</organism>
<reference evidence="3" key="2">
    <citation type="submission" date="2015-01" db="EMBL/GenBank/DDBJ databases">
        <title>Evolutionary Origins and Diversification of the Mycorrhizal Mutualists.</title>
        <authorList>
            <consortium name="DOE Joint Genome Institute"/>
            <consortium name="Mycorrhizal Genomics Consortium"/>
            <person name="Kohler A."/>
            <person name="Kuo A."/>
            <person name="Nagy L.G."/>
            <person name="Floudas D."/>
            <person name="Copeland A."/>
            <person name="Barry K.W."/>
            <person name="Cichocki N."/>
            <person name="Veneault-Fourrey C."/>
            <person name="LaButti K."/>
            <person name="Lindquist E.A."/>
            <person name="Lipzen A."/>
            <person name="Lundell T."/>
            <person name="Morin E."/>
            <person name="Murat C."/>
            <person name="Riley R."/>
            <person name="Ohm R."/>
            <person name="Sun H."/>
            <person name="Tunlid A."/>
            <person name="Henrissat B."/>
            <person name="Grigoriev I.V."/>
            <person name="Hibbett D.S."/>
            <person name="Martin F."/>
        </authorList>
    </citation>
    <scope>NUCLEOTIDE SEQUENCE [LARGE SCALE GENOMIC DNA]</scope>
    <source>
        <strain evidence="3">441</strain>
    </source>
</reference>
<protein>
    <submittedName>
        <fullName evidence="2">Uncharacterized protein</fullName>
    </submittedName>
</protein>